<dbReference type="Proteomes" id="UP000450917">
    <property type="component" value="Unassembled WGS sequence"/>
</dbReference>
<dbReference type="Pfam" id="PF04306">
    <property type="entry name" value="DUF456"/>
    <property type="match status" value="1"/>
</dbReference>
<keyword evidence="3" id="KW-1185">Reference proteome</keyword>
<dbReference type="PANTHER" id="PTHR39165:SF1">
    <property type="entry name" value="DUF456 DOMAIN-CONTAINING PROTEIN"/>
    <property type="match status" value="1"/>
</dbReference>
<feature type="transmembrane region" description="Helical" evidence="1">
    <location>
        <begin position="89"/>
        <end position="113"/>
    </location>
</feature>
<accession>A0A7X2ZA07</accession>
<proteinExistence type="predicted"/>
<organism evidence="2 3">
    <name type="scientific">Paenibacillus validus</name>
    <dbReference type="NCBI Taxonomy" id="44253"/>
    <lineage>
        <taxon>Bacteria</taxon>
        <taxon>Bacillati</taxon>
        <taxon>Bacillota</taxon>
        <taxon>Bacilli</taxon>
        <taxon>Bacillales</taxon>
        <taxon>Paenibacillaceae</taxon>
        <taxon>Paenibacillus</taxon>
    </lineage>
</organism>
<comment type="caution">
    <text evidence="2">The sequence shown here is derived from an EMBL/GenBank/DDBJ whole genome shotgun (WGS) entry which is preliminary data.</text>
</comment>
<keyword evidence="1" id="KW-0812">Transmembrane</keyword>
<dbReference type="AlphaFoldDB" id="A0A7X2ZA07"/>
<evidence type="ECO:0000313" key="2">
    <source>
        <dbReference type="EMBL" id="MUG71099.1"/>
    </source>
</evidence>
<dbReference type="EMBL" id="WNZX01000007">
    <property type="protein sequence ID" value="MUG71099.1"/>
    <property type="molecule type" value="Genomic_DNA"/>
</dbReference>
<feature type="transmembrane region" description="Helical" evidence="1">
    <location>
        <begin position="133"/>
        <end position="159"/>
    </location>
</feature>
<dbReference type="InterPro" id="IPR007403">
    <property type="entry name" value="DUF456"/>
</dbReference>
<protein>
    <submittedName>
        <fullName evidence="2">DUF456 family protein</fullName>
    </submittedName>
</protein>
<feature type="transmembrane region" description="Helical" evidence="1">
    <location>
        <begin position="47"/>
        <end position="69"/>
    </location>
</feature>
<dbReference type="RefSeq" id="WP_127604917.1">
    <property type="nucleotide sequence ID" value="NZ_JARTHJ010000355.1"/>
</dbReference>
<evidence type="ECO:0000256" key="1">
    <source>
        <dbReference type="SAM" id="Phobius"/>
    </source>
</evidence>
<evidence type="ECO:0000313" key="3">
    <source>
        <dbReference type="Proteomes" id="UP000450917"/>
    </source>
</evidence>
<keyword evidence="1" id="KW-0472">Membrane</keyword>
<sequence>MVLAAWSIIVLLFVIGMAGAVYPILPGALAIYGAFFVYGFMLGFEPFGFWFWLIQTSIVAVLMIADYLVNALGVKKFGGNRASVIGSTIGLIAGPFVIPGVGLIVGPFLGAVLGELIVGTPWKQALRAGVGALVGFFSSLVVKFGFQLLMIALFVVWVVRYA</sequence>
<gene>
    <name evidence="2" type="ORF">GNP93_10435</name>
</gene>
<name>A0A7X2ZA07_9BACL</name>
<keyword evidence="1" id="KW-1133">Transmembrane helix</keyword>
<reference evidence="2 3" key="1">
    <citation type="submission" date="2019-11" db="EMBL/GenBank/DDBJ databases">
        <title>Draft genome sequences of five Paenibacillus species of dairy origin.</title>
        <authorList>
            <person name="Olajide A.M."/>
            <person name="Chen S."/>
            <person name="Lapointe G."/>
        </authorList>
    </citation>
    <scope>NUCLEOTIDE SEQUENCE [LARGE SCALE GENOMIC DNA]</scope>
    <source>
        <strain evidence="2 3">2CS3</strain>
    </source>
</reference>
<dbReference type="PANTHER" id="PTHR39165">
    <property type="entry name" value="IG HYPOTHETICAL 17883"/>
    <property type="match status" value="1"/>
</dbReference>